<dbReference type="Gene3D" id="3.30.460.10">
    <property type="entry name" value="Beta Polymerase, domain 2"/>
    <property type="match status" value="1"/>
</dbReference>
<proteinExistence type="predicted"/>
<dbReference type="AlphaFoldDB" id="C6D9Y3"/>
<dbReference type="CDD" id="cd05403">
    <property type="entry name" value="NT_KNTase_like"/>
    <property type="match status" value="1"/>
</dbReference>
<dbReference type="InterPro" id="IPR043519">
    <property type="entry name" value="NT_sf"/>
</dbReference>
<accession>C6D9Y3</accession>
<dbReference type="Pfam" id="PF18765">
    <property type="entry name" value="Polbeta"/>
    <property type="match status" value="1"/>
</dbReference>
<dbReference type="STRING" id="561230.PC1_2709"/>
<dbReference type="OrthoDB" id="3422944at2"/>
<evidence type="ECO:0000313" key="2">
    <source>
        <dbReference type="EMBL" id="ACT13739.1"/>
    </source>
</evidence>
<dbReference type="Proteomes" id="UP000002736">
    <property type="component" value="Chromosome"/>
</dbReference>
<dbReference type="SUPFAM" id="SSF81301">
    <property type="entry name" value="Nucleotidyltransferase"/>
    <property type="match status" value="1"/>
</dbReference>
<sequence length="255" mass="29396">MKVADNKDIPLPGSVEIQPEFWLVIEDVVSRLTLSFHEIIHSIYVYGSVAEGRAKTGKSDLDMTIIFRQKLAQTTTEQLAKIHAELERNNSTVSKIDFDCGFLEEVLSQDNILSWGYWLKHHCRCVYGEDLSQYFQPFKPSRAIAVAVNGDFQQVLSRLITQMKMSSDVIKKQQLLCSAARKLIRSTNILRNEQDDEWPDSLNEHRNWFIARYPSLEKDIDDLMAIGTGGRGNLDDYEKRLITFASWLNAEFLRY</sequence>
<evidence type="ECO:0000259" key="1">
    <source>
        <dbReference type="Pfam" id="PF18765"/>
    </source>
</evidence>
<dbReference type="KEGG" id="pct:PC1_2709"/>
<dbReference type="InterPro" id="IPR041633">
    <property type="entry name" value="Polbeta"/>
</dbReference>
<evidence type="ECO:0000313" key="3">
    <source>
        <dbReference type="Proteomes" id="UP000002736"/>
    </source>
</evidence>
<gene>
    <name evidence="2" type="ordered locus">PC1_2709</name>
</gene>
<feature type="domain" description="Polymerase beta nucleotidyltransferase" evidence="1">
    <location>
        <begin position="37"/>
        <end position="98"/>
    </location>
</feature>
<name>C6D9Y3_PECCP</name>
<protein>
    <recommendedName>
        <fullName evidence="1">Polymerase beta nucleotidyltransferase domain-containing protein</fullName>
    </recommendedName>
</protein>
<dbReference type="eggNOG" id="COG1708">
    <property type="taxonomic scope" value="Bacteria"/>
</dbReference>
<reference evidence="2 3" key="1">
    <citation type="submission" date="2009-07" db="EMBL/GenBank/DDBJ databases">
        <title>Complete sequence of Pectobacterium carotovorum subsp. carotovorum PC1.</title>
        <authorList>
            <consortium name="US DOE Joint Genome Institute"/>
            <person name="Lucas S."/>
            <person name="Copeland A."/>
            <person name="Lapidus A."/>
            <person name="Glavina del Rio T."/>
            <person name="Tice H."/>
            <person name="Bruce D."/>
            <person name="Goodwin L."/>
            <person name="Pitluck S."/>
            <person name="Munk A.C."/>
            <person name="Brettin T."/>
            <person name="Detter J.C."/>
            <person name="Han C."/>
            <person name="Tapia R."/>
            <person name="Larimer F."/>
            <person name="Land M."/>
            <person name="Hauser L."/>
            <person name="Kyrpides N."/>
            <person name="Mikhailova N."/>
            <person name="Balakrishnan V."/>
            <person name="Glasner J."/>
            <person name="Perna N.T."/>
        </authorList>
    </citation>
    <scope>NUCLEOTIDE SEQUENCE [LARGE SCALE GENOMIC DNA]</scope>
    <source>
        <strain evidence="2 3">PC1</strain>
    </source>
</reference>
<dbReference type="RefSeq" id="WP_015840907.1">
    <property type="nucleotide sequence ID" value="NC_012917.1"/>
</dbReference>
<organism evidence="2 3">
    <name type="scientific">Pectobacterium carotovorum subsp. carotovorum (strain PC1)</name>
    <dbReference type="NCBI Taxonomy" id="561230"/>
    <lineage>
        <taxon>Bacteria</taxon>
        <taxon>Pseudomonadati</taxon>
        <taxon>Pseudomonadota</taxon>
        <taxon>Gammaproteobacteria</taxon>
        <taxon>Enterobacterales</taxon>
        <taxon>Pectobacteriaceae</taxon>
        <taxon>Pectobacterium</taxon>
    </lineage>
</organism>
<dbReference type="EMBL" id="CP001657">
    <property type="protein sequence ID" value="ACT13739.1"/>
    <property type="molecule type" value="Genomic_DNA"/>
</dbReference>
<dbReference type="HOGENOM" id="CLU_070082_1_0_6"/>